<dbReference type="PROSITE" id="PS51421">
    <property type="entry name" value="RAS"/>
    <property type="match status" value="1"/>
</dbReference>
<evidence type="ECO:0000313" key="5">
    <source>
        <dbReference type="EMBL" id="WAR08593.1"/>
    </source>
</evidence>
<proteinExistence type="inferred from homology"/>
<gene>
    <name evidence="5" type="ORF">MAR_018551</name>
</gene>
<dbReference type="PANTHER" id="PTHR45704">
    <property type="entry name" value="RAS-LIKE FAMILY MEMBER 11"/>
    <property type="match status" value="1"/>
</dbReference>
<dbReference type="Pfam" id="PF00071">
    <property type="entry name" value="Ras"/>
    <property type="match status" value="1"/>
</dbReference>
<evidence type="ECO:0000313" key="6">
    <source>
        <dbReference type="Proteomes" id="UP001164746"/>
    </source>
</evidence>
<dbReference type="InterPro" id="IPR001806">
    <property type="entry name" value="Small_GTPase"/>
</dbReference>
<reference evidence="5" key="1">
    <citation type="submission" date="2022-11" db="EMBL/GenBank/DDBJ databases">
        <title>Centuries of genome instability and evolution in soft-shell clam transmissible cancer (bioRxiv).</title>
        <authorList>
            <person name="Hart S.F.M."/>
            <person name="Yonemitsu M.A."/>
            <person name="Giersch R.M."/>
            <person name="Beal B.F."/>
            <person name="Arriagada G."/>
            <person name="Davis B.W."/>
            <person name="Ostrander E.A."/>
            <person name="Goff S.P."/>
            <person name="Metzger M.J."/>
        </authorList>
    </citation>
    <scope>NUCLEOTIDE SEQUENCE</scope>
    <source>
        <strain evidence="5">MELC-2E11</strain>
        <tissue evidence="5">Siphon/mantle</tissue>
    </source>
</reference>
<evidence type="ECO:0000256" key="3">
    <source>
        <dbReference type="ARBA" id="ARBA00022801"/>
    </source>
</evidence>
<keyword evidence="6" id="KW-1185">Reference proteome</keyword>
<dbReference type="Proteomes" id="UP001164746">
    <property type="component" value="Chromosome 6"/>
</dbReference>
<evidence type="ECO:0000256" key="2">
    <source>
        <dbReference type="ARBA" id="ARBA00011984"/>
    </source>
</evidence>
<dbReference type="Gene3D" id="3.40.50.300">
    <property type="entry name" value="P-loop containing nucleotide triphosphate hydrolases"/>
    <property type="match status" value="1"/>
</dbReference>
<evidence type="ECO:0000256" key="4">
    <source>
        <dbReference type="ARBA" id="ARBA00048098"/>
    </source>
</evidence>
<organism evidence="5 6">
    <name type="scientific">Mya arenaria</name>
    <name type="common">Soft-shell clam</name>
    <dbReference type="NCBI Taxonomy" id="6604"/>
    <lineage>
        <taxon>Eukaryota</taxon>
        <taxon>Metazoa</taxon>
        <taxon>Spiralia</taxon>
        <taxon>Lophotrochozoa</taxon>
        <taxon>Mollusca</taxon>
        <taxon>Bivalvia</taxon>
        <taxon>Autobranchia</taxon>
        <taxon>Heteroconchia</taxon>
        <taxon>Euheterodonta</taxon>
        <taxon>Imparidentia</taxon>
        <taxon>Neoheterodontei</taxon>
        <taxon>Myida</taxon>
        <taxon>Myoidea</taxon>
        <taxon>Myidae</taxon>
        <taxon>Mya</taxon>
    </lineage>
</organism>
<dbReference type="EC" id="3.6.5.2" evidence="2"/>
<dbReference type="SMART" id="SM00175">
    <property type="entry name" value="RAB"/>
    <property type="match status" value="1"/>
</dbReference>
<name>A0ABY7EEZ5_MYAAR</name>
<protein>
    <recommendedName>
        <fullName evidence="2">small monomeric GTPase</fullName>
        <ecNumber evidence="2">3.6.5.2</ecNumber>
    </recommendedName>
</protein>
<evidence type="ECO:0000256" key="1">
    <source>
        <dbReference type="ARBA" id="ARBA00008344"/>
    </source>
</evidence>
<dbReference type="SMART" id="SM00173">
    <property type="entry name" value="RAS"/>
    <property type="match status" value="1"/>
</dbReference>
<comment type="similarity">
    <text evidence="1">Belongs to the small GTPase superfamily. Ras family.</text>
</comment>
<dbReference type="EMBL" id="CP111017">
    <property type="protein sequence ID" value="WAR08593.1"/>
    <property type="molecule type" value="Genomic_DNA"/>
</dbReference>
<accession>A0ABY7EEZ5</accession>
<comment type="catalytic activity">
    <reaction evidence="4">
        <text>GTP + H2O = GDP + phosphate + H(+)</text>
        <dbReference type="Rhea" id="RHEA:19669"/>
        <dbReference type="ChEBI" id="CHEBI:15377"/>
        <dbReference type="ChEBI" id="CHEBI:15378"/>
        <dbReference type="ChEBI" id="CHEBI:37565"/>
        <dbReference type="ChEBI" id="CHEBI:43474"/>
        <dbReference type="ChEBI" id="CHEBI:58189"/>
        <dbReference type="EC" id="3.6.5.2"/>
    </reaction>
</comment>
<sequence length="149" mass="17073">MNFMAKNYVLIPNVIRLMFDNEDCGAREDVMRWADGYVLVYSIVSRKSFNLLQEVQKKVEEFKKGSNVPIVILANKADLEHMRQVTSEEGQTFAISLGCPFIELSASEDVSDVTDAFHALCRDIVEYKRRSRTFFDRVFGAFGREKVSS</sequence>
<dbReference type="InterPro" id="IPR051065">
    <property type="entry name" value="Ras-related_GTPase"/>
</dbReference>
<keyword evidence="3" id="KW-0378">Hydrolase</keyword>
<dbReference type="InterPro" id="IPR027417">
    <property type="entry name" value="P-loop_NTPase"/>
</dbReference>
<dbReference type="SUPFAM" id="SSF52540">
    <property type="entry name" value="P-loop containing nucleoside triphosphate hydrolases"/>
    <property type="match status" value="1"/>
</dbReference>
<dbReference type="PROSITE" id="PS51419">
    <property type="entry name" value="RAB"/>
    <property type="match status" value="1"/>
</dbReference>